<accession>W8VF05</accession>
<gene>
    <name evidence="2" type="ORF">KPNJ2_01346</name>
</gene>
<name>W8VF05_KLEPN</name>
<dbReference type="EMBL" id="CP006918">
    <property type="protein sequence ID" value="AHM78126.1"/>
    <property type="molecule type" value="Genomic_DNA"/>
</dbReference>
<feature type="compositionally biased region" description="Basic and acidic residues" evidence="1">
    <location>
        <begin position="204"/>
        <end position="221"/>
    </location>
</feature>
<protein>
    <submittedName>
        <fullName evidence="2">Tail protein I</fullName>
    </submittedName>
</protein>
<reference evidence="2 3" key="1">
    <citation type="journal article" date="2014" name="Proc. Natl. Acad. Sci. U.S.A.">
        <title>Molecular dissection of the evolution of carbapenem-resistant multilocus sequence type 258 Klebsiella pneumoniae.</title>
        <authorList>
            <person name="Deleo F.R."/>
            <person name="Chen L."/>
            <person name="Porcella S.F."/>
            <person name="Martens C.A."/>
            <person name="Kobayashi S.D."/>
            <person name="Porter A.R."/>
            <person name="Chavda K.D."/>
            <person name="Jacobs M.R."/>
            <person name="Mathema B."/>
            <person name="Olsen R.J."/>
            <person name="Bonomo R.A."/>
            <person name="Musser J.M."/>
            <person name="Kreiswirth B.N."/>
        </authorList>
    </citation>
    <scope>NUCLEOTIDE SEQUENCE [LARGE SCALE GENOMIC DNA]</scope>
    <source>
        <strain evidence="2">30684/NJST258_2</strain>
    </source>
</reference>
<dbReference type="HOGENOM" id="CLU_086293_1_0_6"/>
<dbReference type="InterPro" id="IPR006521">
    <property type="entry name" value="Tail_protein_I"/>
</dbReference>
<feature type="region of interest" description="Disordered" evidence="1">
    <location>
        <begin position="202"/>
        <end position="227"/>
    </location>
</feature>
<dbReference type="KEGG" id="kps:KPNJ2_01346"/>
<dbReference type="AlphaFoldDB" id="W8VF05"/>
<evidence type="ECO:0000256" key="1">
    <source>
        <dbReference type="SAM" id="MobiDB-lite"/>
    </source>
</evidence>
<evidence type="ECO:0000313" key="3">
    <source>
        <dbReference type="Proteomes" id="UP000019586"/>
    </source>
</evidence>
<evidence type="ECO:0000313" key="2">
    <source>
        <dbReference type="EMBL" id="AHM78126.1"/>
    </source>
</evidence>
<dbReference type="NCBIfam" id="TIGR01634">
    <property type="entry name" value="tail_P2_I"/>
    <property type="match status" value="1"/>
</dbReference>
<dbReference type="Pfam" id="PF09684">
    <property type="entry name" value="Tail_P2_I"/>
    <property type="match status" value="1"/>
</dbReference>
<sequence length="227" mass="25401">MVALMNSLLPPGSSSLERRLVQACSGISDLSVPLRDLWNPWKCPVKFLPYLAWAFSVDRWEETWSERDKRQAVSDAFWIHQRKGTVAAVRRVIENLGYSMTLQEWWEVADPAGTFRLEIDLNDIGITETMIKELERIIGDARPVSRHIARLSLSAGTTGPVYTGAASCSGEVISVYPPEYTPDEAARYDGGGFHSGSVTYTENQRGEDSHRYDGRTFHDGRGVYAGE</sequence>
<dbReference type="PATRIC" id="fig|1420013.3.peg.1289"/>
<organism evidence="2 3">
    <name type="scientific">Klebsiella pneumoniae 30684/NJST258_2</name>
    <dbReference type="NCBI Taxonomy" id="1420013"/>
    <lineage>
        <taxon>Bacteria</taxon>
        <taxon>Pseudomonadati</taxon>
        <taxon>Pseudomonadota</taxon>
        <taxon>Gammaproteobacteria</taxon>
        <taxon>Enterobacterales</taxon>
        <taxon>Enterobacteriaceae</taxon>
        <taxon>Klebsiella/Raoultella group</taxon>
        <taxon>Klebsiella</taxon>
        <taxon>Klebsiella pneumoniae complex</taxon>
    </lineage>
</organism>
<proteinExistence type="predicted"/>
<dbReference type="Proteomes" id="UP000019586">
    <property type="component" value="Chromosome"/>
</dbReference>